<reference evidence="2 3" key="1">
    <citation type="journal article" date="2018" name="MBio">
        <title>Comparative Genomics Reveals the Core Gene Toolbox for the Fungus-Insect Symbiosis.</title>
        <authorList>
            <person name="Wang Y."/>
            <person name="Stata M."/>
            <person name="Wang W."/>
            <person name="Stajich J.E."/>
            <person name="White M.M."/>
            <person name="Moncalvo J.M."/>
        </authorList>
    </citation>
    <scope>NUCLEOTIDE SEQUENCE [LARGE SCALE GENOMIC DNA]</scope>
    <source>
        <strain evidence="2 3">SC-DP-2</strain>
    </source>
</reference>
<feature type="compositionally biased region" description="Low complexity" evidence="1">
    <location>
        <begin position="13"/>
        <end position="28"/>
    </location>
</feature>
<feature type="region of interest" description="Disordered" evidence="1">
    <location>
        <begin position="369"/>
        <end position="459"/>
    </location>
</feature>
<organism evidence="2 3">
    <name type="scientific">Smittium megazygosporum</name>
    <dbReference type="NCBI Taxonomy" id="133381"/>
    <lineage>
        <taxon>Eukaryota</taxon>
        <taxon>Fungi</taxon>
        <taxon>Fungi incertae sedis</taxon>
        <taxon>Zoopagomycota</taxon>
        <taxon>Kickxellomycotina</taxon>
        <taxon>Harpellomycetes</taxon>
        <taxon>Harpellales</taxon>
        <taxon>Legeriomycetaceae</taxon>
        <taxon>Smittium</taxon>
    </lineage>
</organism>
<feature type="region of interest" description="Disordered" evidence="1">
    <location>
        <begin position="304"/>
        <end position="334"/>
    </location>
</feature>
<accession>A0A2T9ZJF3</accession>
<feature type="compositionally biased region" description="Low complexity" evidence="1">
    <location>
        <begin position="76"/>
        <end position="96"/>
    </location>
</feature>
<gene>
    <name evidence="2" type="ORF">BB560_000775</name>
</gene>
<feature type="compositionally biased region" description="Polar residues" evidence="1">
    <location>
        <begin position="97"/>
        <end position="107"/>
    </location>
</feature>
<feature type="compositionally biased region" description="Polar residues" evidence="1">
    <location>
        <begin position="405"/>
        <end position="418"/>
    </location>
</feature>
<protein>
    <submittedName>
        <fullName evidence="2">Uncharacterized protein</fullName>
    </submittedName>
</protein>
<keyword evidence="3" id="KW-1185">Reference proteome</keyword>
<comment type="caution">
    <text evidence="2">The sequence shown here is derived from an EMBL/GenBank/DDBJ whole genome shotgun (WGS) entry which is preliminary data.</text>
</comment>
<evidence type="ECO:0000313" key="3">
    <source>
        <dbReference type="Proteomes" id="UP000245609"/>
    </source>
</evidence>
<feature type="compositionally biased region" description="Basic residues" evidence="1">
    <location>
        <begin position="127"/>
        <end position="138"/>
    </location>
</feature>
<feature type="compositionally biased region" description="Basic and acidic residues" evidence="1">
    <location>
        <begin position="163"/>
        <end position="178"/>
    </location>
</feature>
<dbReference type="Proteomes" id="UP000245609">
    <property type="component" value="Unassembled WGS sequence"/>
</dbReference>
<feature type="compositionally biased region" description="Polar residues" evidence="1">
    <location>
        <begin position="36"/>
        <end position="63"/>
    </location>
</feature>
<feature type="compositionally biased region" description="Basic and acidic residues" evidence="1">
    <location>
        <begin position="203"/>
        <end position="212"/>
    </location>
</feature>
<dbReference type="AlphaFoldDB" id="A0A2T9ZJF3"/>
<feature type="region of interest" description="Disordered" evidence="1">
    <location>
        <begin position="1"/>
        <end position="212"/>
    </location>
</feature>
<evidence type="ECO:0000256" key="1">
    <source>
        <dbReference type="SAM" id="MobiDB-lite"/>
    </source>
</evidence>
<proteinExistence type="predicted"/>
<feature type="compositionally biased region" description="Polar residues" evidence="1">
    <location>
        <begin position="323"/>
        <end position="334"/>
    </location>
</feature>
<feature type="compositionally biased region" description="Acidic residues" evidence="1">
    <location>
        <begin position="433"/>
        <end position="452"/>
    </location>
</feature>
<name>A0A2T9ZJF3_9FUNG</name>
<sequence>MVVSAGSTNLNHSTTTKKSYTRSKTLTSRPKKSTESRTAGTKNDSLKQSTHRSTTTQKSSTKIVKQFKSDSELKTNSEYSNSSSTKKSTKQPTTTKLPNQQKTKQQVNHNKLNTKKKNTVYSEPKKQKAGTHLKHKEHKISNIKGNKSSYKKTQRSATTNSTLDRKNSTNPTPKKEMYSKNLKSKNGTNTSISKNSTLKSNKNKIDEKEKQTSKHKLASRLYHLVNRIKDKIVEMSKRVYTFGLGVNVRPEIQSVLRNGYTQNFNVNLARNHQRKEKGNRQLGEQKKFKDKKILYRMSHAGLNNRVQKPLQRSPPKARPISNLDPSTTCSGSECDSPTPAYFDGFVPTRTIFKTKTHLFVASIKRVRNKKKKSSKYHDSSLPQEVTDLLESPTTTTEEQGPDSETFPQIDTSSHVNNSDEYEEFIDIGKSADSEDAEEQEDRQYDNESDFPDEVNTSNS</sequence>
<dbReference type="EMBL" id="MBFS01000088">
    <property type="protein sequence ID" value="PVV04711.1"/>
    <property type="molecule type" value="Genomic_DNA"/>
</dbReference>
<evidence type="ECO:0000313" key="2">
    <source>
        <dbReference type="EMBL" id="PVV04711.1"/>
    </source>
</evidence>
<feature type="compositionally biased region" description="Low complexity" evidence="1">
    <location>
        <begin position="188"/>
        <end position="200"/>
    </location>
</feature>
<feature type="compositionally biased region" description="Polar residues" evidence="1">
    <location>
        <begin position="1"/>
        <end position="12"/>
    </location>
</feature>